<gene>
    <name evidence="1" type="ORF">KQI68_01745</name>
</gene>
<dbReference type="EMBL" id="JAHLQO010000001">
    <property type="protein sequence ID" value="MBU5668556.1"/>
    <property type="molecule type" value="Genomic_DNA"/>
</dbReference>
<evidence type="ECO:0008006" key="3">
    <source>
        <dbReference type="Google" id="ProtNLM"/>
    </source>
</evidence>
<accession>A0ABS6FEF3</accession>
<evidence type="ECO:0000313" key="1">
    <source>
        <dbReference type="EMBL" id="MBU5668556.1"/>
    </source>
</evidence>
<evidence type="ECO:0000313" key="2">
    <source>
        <dbReference type="Proteomes" id="UP000783742"/>
    </source>
</evidence>
<proteinExistence type="predicted"/>
<organism evidence="1 2">
    <name type="scientific">Peptoniphilus ovalis</name>
    <dbReference type="NCBI Taxonomy" id="2841503"/>
    <lineage>
        <taxon>Bacteria</taxon>
        <taxon>Bacillati</taxon>
        <taxon>Bacillota</taxon>
        <taxon>Tissierellia</taxon>
        <taxon>Tissierellales</taxon>
        <taxon>Peptoniphilaceae</taxon>
        <taxon>Peptoniphilus</taxon>
    </lineage>
</organism>
<name>A0ABS6FEF3_9FIRM</name>
<comment type="caution">
    <text evidence="1">The sequence shown here is derived from an EMBL/GenBank/DDBJ whole genome shotgun (WGS) entry which is preliminary data.</text>
</comment>
<keyword evidence="2" id="KW-1185">Reference proteome</keyword>
<dbReference type="PROSITE" id="PS51257">
    <property type="entry name" value="PROKAR_LIPOPROTEIN"/>
    <property type="match status" value="1"/>
</dbReference>
<protein>
    <recommendedName>
        <fullName evidence="3">DUF4825 domain-containing protein</fullName>
    </recommendedName>
</protein>
<dbReference type="Proteomes" id="UP000783742">
    <property type="component" value="Unassembled WGS sequence"/>
</dbReference>
<reference evidence="1 2" key="1">
    <citation type="submission" date="2021-06" db="EMBL/GenBank/DDBJ databases">
        <authorList>
            <person name="Sun Q."/>
            <person name="Li D."/>
        </authorList>
    </citation>
    <scope>NUCLEOTIDE SEQUENCE [LARGE SCALE GENOMIC DNA]</scope>
    <source>
        <strain evidence="1 2">MSJ-1</strain>
    </source>
</reference>
<sequence>MKKLIFIIAIIFLVGCSSNKIYDLRTDISDTEGVEKLIHNLDWDNNEITKIVARNNVVKIYFGEDTNINKLKNFKKLFDNGIILIALTGAEKVLYQDARNNFSEIDRESYELFSEGLKLKDSEVYQKDKGEFNKLLRNLKKMKIDKEDGFNFNFNFRLNF</sequence>
<dbReference type="RefSeq" id="WP_216548346.1">
    <property type="nucleotide sequence ID" value="NZ_JAHLQO010000001.1"/>
</dbReference>